<dbReference type="Proteomes" id="UP000549009">
    <property type="component" value="Unassembled WGS sequence"/>
</dbReference>
<evidence type="ECO:0000313" key="1">
    <source>
        <dbReference type="EMBL" id="MBB5107896.1"/>
    </source>
</evidence>
<comment type="caution">
    <text evidence="1">The sequence shown here is derived from an EMBL/GenBank/DDBJ whole genome shotgun (WGS) entry which is preliminary data.</text>
</comment>
<keyword evidence="2" id="KW-1185">Reference proteome</keyword>
<organism evidence="1 2">
    <name type="scientific">Streptomyces spectabilis</name>
    <dbReference type="NCBI Taxonomy" id="68270"/>
    <lineage>
        <taxon>Bacteria</taxon>
        <taxon>Bacillati</taxon>
        <taxon>Actinomycetota</taxon>
        <taxon>Actinomycetes</taxon>
        <taxon>Kitasatosporales</taxon>
        <taxon>Streptomycetaceae</taxon>
        <taxon>Streptomyces</taxon>
    </lineage>
</organism>
<sequence>MAAAMPSAMKQVGLEVQAPLTSEYPLAIQT</sequence>
<accession>A0A7W8B056</accession>
<gene>
    <name evidence="1" type="ORF">FHS40_007017</name>
</gene>
<name>A0A7W8B056_STRST</name>
<dbReference type="EMBL" id="JACHJD010000016">
    <property type="protein sequence ID" value="MBB5107896.1"/>
    <property type="molecule type" value="Genomic_DNA"/>
</dbReference>
<proteinExistence type="predicted"/>
<dbReference type="AlphaFoldDB" id="A0A7W8B056"/>
<protein>
    <submittedName>
        <fullName evidence="1">Uncharacterized protein</fullName>
    </submittedName>
</protein>
<reference evidence="1 2" key="1">
    <citation type="submission" date="2020-08" db="EMBL/GenBank/DDBJ databases">
        <title>Genomic Encyclopedia of Type Strains, Phase III (KMG-III): the genomes of soil and plant-associated and newly described type strains.</title>
        <authorList>
            <person name="Whitman W."/>
        </authorList>
    </citation>
    <scope>NUCLEOTIDE SEQUENCE [LARGE SCALE GENOMIC DNA]</scope>
    <source>
        <strain evidence="1 2">CECT 3146</strain>
    </source>
</reference>
<evidence type="ECO:0000313" key="2">
    <source>
        <dbReference type="Proteomes" id="UP000549009"/>
    </source>
</evidence>